<dbReference type="EMBL" id="CAJEWN010000143">
    <property type="protein sequence ID" value="CAD2168632.1"/>
    <property type="molecule type" value="Genomic_DNA"/>
</dbReference>
<evidence type="ECO:0000313" key="1">
    <source>
        <dbReference type="EMBL" id="CAD2168632.1"/>
    </source>
</evidence>
<name>A0A6V7V133_MELEN</name>
<organism evidence="1 2">
    <name type="scientific">Meloidogyne enterolobii</name>
    <name type="common">Root-knot nematode worm</name>
    <name type="synonym">Meloidogyne mayaguensis</name>
    <dbReference type="NCBI Taxonomy" id="390850"/>
    <lineage>
        <taxon>Eukaryota</taxon>
        <taxon>Metazoa</taxon>
        <taxon>Ecdysozoa</taxon>
        <taxon>Nematoda</taxon>
        <taxon>Chromadorea</taxon>
        <taxon>Rhabditida</taxon>
        <taxon>Tylenchina</taxon>
        <taxon>Tylenchomorpha</taxon>
        <taxon>Tylenchoidea</taxon>
        <taxon>Meloidogynidae</taxon>
        <taxon>Meloidogyninae</taxon>
        <taxon>Meloidogyne</taxon>
    </lineage>
</organism>
<evidence type="ECO:0000313" key="2">
    <source>
        <dbReference type="Proteomes" id="UP000580250"/>
    </source>
</evidence>
<gene>
    <name evidence="1" type="ORF">MENT_LOCUS20014</name>
</gene>
<protein>
    <submittedName>
        <fullName evidence="1">Uncharacterized protein</fullName>
    </submittedName>
</protein>
<comment type="caution">
    <text evidence="1">The sequence shown here is derived from an EMBL/GenBank/DDBJ whole genome shotgun (WGS) entry which is preliminary data.</text>
</comment>
<proteinExistence type="predicted"/>
<sequence>MSEDDLIKKLQYFYLDLITIEDEEEEIKISYIINVFIQIIAVDKILNEKADKFVKEAWFNHHREGFLLFCDYLMDQKKEYVELYGVHYLNILYSLRQIEMLETNDSKNSRELFDKINIKLQIIQEPLINFEDQIKQLAKEHYKIIEIIKDKYEGFREIIEEATPDSMVYKRLENLFKYGFIKNKFLNNKQIIQKLNETEYDKIPKNLSKKETNNTKVYINDKSESHKIECQNPLNGKPLDNDYIKLFFDYKIKGSEWDNLYWRITVDLIEQKLCDVDDNLYKDFETMDSEERDKLTLEESIYSRIYDYVLINKENTIAKLSSYNGGFDVPPLNELQETDQKVLDNSKLSMNDCMRITILHLNAIKQLIEDEFDFDLVYLKGDYALSTQDYFNLYKSILSYSLGDLKNLKYELHLYFIFIYADICENTRKTSERQKIPEEYRKTVNNIIKNSNAFEIDEFTGKKLNIKSIRKLILFCKDVLNIQDRKKFEEFFRNYDNSGIYEIRILFSSHHANLLMKIKNQNRLLYEEFLKFLQKTIGAKTRLRQLLFGIEVGKVNKGDPLLDPPKYTNEYSELIPLVDCDLNQTEILERSADYYIQGLTNLDEEDNLKIFYSASILAQVYKEDEIQENLNKNYEKELKNQKDAPNYWNLCKKTIFGRVDSFIDKDLEYCTYIGNGELNYLYYLRNLHSNNNIDENFKGMIDSDMFKKSDELTNINEQIDMIRTSHRYIFATIIDRNSEFLNKYEKIEQQRDIGKLMYDMLHPETHENLENENIRCPKDDKNITYKEETQLIRDYLSEPKDEQLKLINASSLALHYELKIKEIIKPFEHSELRSKIIKDLVEILKIKNPKEKLSRLYFLLNGDIKNICNYKEDEDWKDYLKSFELKIYYDKGPTLANNKQRKINVDMMTANIIAMYDWPKNENDLQRIIHNYLEFVIGKYPDIRLFFCTIGRNREEHFDYLILFKKRLINLIGIELLKKLEMSFPEVLRINFLDLDVALSYYEQYVQNPIESPISIEAIKSLNTRLLLIKIADKYFLIYHIFEENVNLYNIFKKRLDWAIDEAYHRFKGYSDERLCFMVEFIKILDKCMEIGVNNPKHAALLINIWTGSYCRRKIIHKETSLEAKELVSNQHCQLLKDLSSKILQKCTSPGMLSKLDFLCPNVTVLECFEVDISSSKQRERLRNHFIGALLKEDNLETILNKIAIEIIAFIRWIDIEIISQLEDVDPQKRCVNDQVLKDFRLNEVLKYKSDYDKIFNMTLVQLIEQQTKLNIQQFKLYKKLIKHENIKDLKLKTILDYMREKDKKFPFLLMKAKNF</sequence>
<reference evidence="1 2" key="1">
    <citation type="submission" date="2020-08" db="EMBL/GenBank/DDBJ databases">
        <authorList>
            <person name="Koutsovoulos G."/>
            <person name="Danchin GJ E."/>
        </authorList>
    </citation>
    <scope>NUCLEOTIDE SEQUENCE [LARGE SCALE GENOMIC DNA]</scope>
</reference>
<dbReference type="Proteomes" id="UP000580250">
    <property type="component" value="Unassembled WGS sequence"/>
</dbReference>
<accession>A0A6V7V133</accession>